<organism evidence="7 8">
    <name type="scientific">Stemphylium lycopersici</name>
    <name type="common">Tomato gray leaf spot disease fungus</name>
    <name type="synonym">Thyrospora lycopersici</name>
    <dbReference type="NCBI Taxonomy" id="183478"/>
    <lineage>
        <taxon>Eukaryota</taxon>
        <taxon>Fungi</taxon>
        <taxon>Dikarya</taxon>
        <taxon>Ascomycota</taxon>
        <taxon>Pezizomycotina</taxon>
        <taxon>Dothideomycetes</taxon>
        <taxon>Pleosporomycetidae</taxon>
        <taxon>Pleosporales</taxon>
        <taxon>Pleosporineae</taxon>
        <taxon>Pleosporaceae</taxon>
        <taxon>Stemphylium</taxon>
    </lineage>
</organism>
<reference evidence="8" key="1">
    <citation type="submission" date="2018-05" db="EMBL/GenBank/DDBJ databases">
        <title>Draft genome sequence of Stemphylium lycopersici strain CIDEFI 213.</title>
        <authorList>
            <person name="Medina R."/>
            <person name="Franco M.E.E."/>
            <person name="Lucentini C.G."/>
            <person name="Saparrat M.C.N."/>
            <person name="Balatti P.A."/>
        </authorList>
    </citation>
    <scope>NUCLEOTIDE SEQUENCE [LARGE SCALE GENOMIC DNA]</scope>
    <source>
        <strain evidence="8">CIDEFI 213</strain>
    </source>
</reference>
<evidence type="ECO:0000313" key="7">
    <source>
        <dbReference type="EMBL" id="RAR14634.1"/>
    </source>
</evidence>
<keyword evidence="2 5" id="KW-0812">Transmembrane</keyword>
<feature type="transmembrane region" description="Helical" evidence="5">
    <location>
        <begin position="41"/>
        <end position="63"/>
    </location>
</feature>
<feature type="transmembrane region" description="Helical" evidence="5">
    <location>
        <begin position="12"/>
        <end position="29"/>
    </location>
</feature>
<feature type="transmembrane region" description="Helical" evidence="5">
    <location>
        <begin position="70"/>
        <end position="95"/>
    </location>
</feature>
<dbReference type="AlphaFoldDB" id="A0A364NBA4"/>
<evidence type="ECO:0000256" key="1">
    <source>
        <dbReference type="ARBA" id="ARBA00004141"/>
    </source>
</evidence>
<evidence type="ECO:0000256" key="4">
    <source>
        <dbReference type="ARBA" id="ARBA00023136"/>
    </source>
</evidence>
<evidence type="ECO:0000313" key="8">
    <source>
        <dbReference type="Proteomes" id="UP000249619"/>
    </source>
</evidence>
<gene>
    <name evidence="7" type="ORF">DDE83_002033</name>
</gene>
<dbReference type="Pfam" id="PF01284">
    <property type="entry name" value="MARVEL"/>
    <property type="match status" value="1"/>
</dbReference>
<evidence type="ECO:0000256" key="2">
    <source>
        <dbReference type="ARBA" id="ARBA00022692"/>
    </source>
</evidence>
<comment type="caution">
    <text evidence="7">The sequence shown here is derived from an EMBL/GenBank/DDBJ whole genome shotgun (WGS) entry which is preliminary data.</text>
</comment>
<dbReference type="Proteomes" id="UP000249619">
    <property type="component" value="Unassembled WGS sequence"/>
</dbReference>
<comment type="subcellular location">
    <subcellularLocation>
        <location evidence="1">Membrane</location>
        <topology evidence="1">Multi-pass membrane protein</topology>
    </subcellularLocation>
</comment>
<keyword evidence="4 5" id="KW-0472">Membrane</keyword>
<dbReference type="PANTHER" id="PTHR37451:SF1">
    <property type="entry name" value="MARVEL DOMAIN-CONTAINING PROTEIN"/>
    <property type="match status" value="1"/>
</dbReference>
<evidence type="ECO:0000256" key="5">
    <source>
        <dbReference type="SAM" id="Phobius"/>
    </source>
</evidence>
<dbReference type="InterPro" id="IPR008253">
    <property type="entry name" value="Marvel"/>
</dbReference>
<keyword evidence="3 5" id="KW-1133">Transmembrane helix</keyword>
<proteinExistence type="predicted"/>
<protein>
    <recommendedName>
        <fullName evidence="6">MARVEL domain-containing protein</fullName>
    </recommendedName>
</protein>
<dbReference type="GO" id="GO:0016020">
    <property type="term" value="C:membrane"/>
    <property type="evidence" value="ECO:0007669"/>
    <property type="project" value="UniProtKB-SubCell"/>
</dbReference>
<dbReference type="EMBL" id="QGDH01000020">
    <property type="protein sequence ID" value="RAR14634.1"/>
    <property type="molecule type" value="Genomic_DNA"/>
</dbReference>
<evidence type="ECO:0000259" key="6">
    <source>
        <dbReference type="Pfam" id="PF01284"/>
    </source>
</evidence>
<name>A0A364NBA4_STELY</name>
<feature type="domain" description="MARVEL" evidence="6">
    <location>
        <begin position="10"/>
        <end position="128"/>
    </location>
</feature>
<evidence type="ECO:0000256" key="3">
    <source>
        <dbReference type="ARBA" id="ARBA00022989"/>
    </source>
</evidence>
<accession>A0A364NBA4</accession>
<keyword evidence="8" id="KW-1185">Reference proteome</keyword>
<dbReference type="PANTHER" id="PTHR37451">
    <property type="entry name" value="MARVEL DOMAIN"/>
    <property type="match status" value="1"/>
</dbReference>
<dbReference type="OrthoDB" id="2117453at2759"/>
<sequence>MSSLAAIRSLRLSQGIFTAVNLGLASYLTNEVAHLTSSVTVSLVAACVSVVGALCAPSASSIVSKKSSKVYFAFAVDWVASFFNLLAVIFLAIFVQKSSYCQETVCTVAKANTVLTAFNLSNWAATATYLGIQISKLSAENAESVPAMGKLPAILAEEFVIDDFDAGRMKRR</sequence>